<sequence length="205" mass="22519">MMNDTERSNSALAPTPPVIQASFAGPTQNASFNRQPDKSSNESLGIWFLNGRAWKIIANGSKFVQVNNNYNTARDAGLPIGNPVVVERGTVIYTREGGKEQKSQGFVVVAPQFTGEFFQGATAFKSKLNKPEVHITKLSPEYRRLVRDCTTARTLGLQDCQGFVRRTSTGVSDPINFTDIHLDPKRPEAAQALLDVLNGLPDRLN</sequence>
<dbReference type="EMBL" id="BPWL01000006">
    <property type="protein sequence ID" value="GJJ11386.1"/>
    <property type="molecule type" value="Genomic_DNA"/>
</dbReference>
<keyword evidence="3" id="KW-1185">Reference proteome</keyword>
<proteinExistence type="predicted"/>
<name>A0AAV5A9U4_9AGAM</name>
<comment type="caution">
    <text evidence="2">The sequence shown here is derived from an EMBL/GenBank/DDBJ whole genome shotgun (WGS) entry which is preliminary data.</text>
</comment>
<gene>
    <name evidence="2" type="ORF">Clacol_005619</name>
</gene>
<evidence type="ECO:0000256" key="1">
    <source>
        <dbReference type="SAM" id="MobiDB-lite"/>
    </source>
</evidence>
<feature type="region of interest" description="Disordered" evidence="1">
    <location>
        <begin position="1"/>
        <end position="40"/>
    </location>
</feature>
<reference evidence="2" key="1">
    <citation type="submission" date="2021-10" db="EMBL/GenBank/DDBJ databases">
        <title>De novo Genome Assembly of Clathrus columnatus (Basidiomycota, Fungi) Using Illumina and Nanopore Sequence Data.</title>
        <authorList>
            <person name="Ogiso-Tanaka E."/>
            <person name="Itagaki H."/>
            <person name="Hosoya T."/>
            <person name="Hosaka K."/>
        </authorList>
    </citation>
    <scope>NUCLEOTIDE SEQUENCE</scope>
    <source>
        <strain evidence="2">MO-923</strain>
    </source>
</reference>
<dbReference type="AlphaFoldDB" id="A0AAV5A9U4"/>
<accession>A0AAV5A9U4</accession>
<evidence type="ECO:0000313" key="2">
    <source>
        <dbReference type="EMBL" id="GJJ11386.1"/>
    </source>
</evidence>
<feature type="compositionally biased region" description="Polar residues" evidence="1">
    <location>
        <begin position="25"/>
        <end position="34"/>
    </location>
</feature>
<dbReference type="Proteomes" id="UP001050691">
    <property type="component" value="Unassembled WGS sequence"/>
</dbReference>
<evidence type="ECO:0000313" key="3">
    <source>
        <dbReference type="Proteomes" id="UP001050691"/>
    </source>
</evidence>
<organism evidence="2 3">
    <name type="scientific">Clathrus columnatus</name>
    <dbReference type="NCBI Taxonomy" id="1419009"/>
    <lineage>
        <taxon>Eukaryota</taxon>
        <taxon>Fungi</taxon>
        <taxon>Dikarya</taxon>
        <taxon>Basidiomycota</taxon>
        <taxon>Agaricomycotina</taxon>
        <taxon>Agaricomycetes</taxon>
        <taxon>Phallomycetidae</taxon>
        <taxon>Phallales</taxon>
        <taxon>Clathraceae</taxon>
        <taxon>Clathrus</taxon>
    </lineage>
</organism>
<protein>
    <submittedName>
        <fullName evidence="2">Uncharacterized protein</fullName>
    </submittedName>
</protein>